<comment type="caution">
    <text evidence="6">The sequence shown here is derived from an EMBL/GenBank/DDBJ whole genome shotgun (WGS) entry which is preliminary data.</text>
</comment>
<dbReference type="InterPro" id="IPR027417">
    <property type="entry name" value="P-loop_NTPase"/>
</dbReference>
<gene>
    <name evidence="6" type="ORF">ACFL27_00870</name>
</gene>
<proteinExistence type="predicted"/>
<dbReference type="InterPro" id="IPR000719">
    <property type="entry name" value="Prot_kinase_dom"/>
</dbReference>
<feature type="coiled-coil region" evidence="4">
    <location>
        <begin position="896"/>
        <end position="959"/>
    </location>
</feature>
<accession>A0ABV6YR92</accession>
<dbReference type="InterPro" id="IPR011009">
    <property type="entry name" value="Kinase-like_dom_sf"/>
</dbReference>
<dbReference type="Proteomes" id="UP001594351">
    <property type="component" value="Unassembled WGS sequence"/>
</dbReference>
<keyword evidence="4" id="KW-0175">Coiled coil</keyword>
<dbReference type="Gene3D" id="3.40.50.300">
    <property type="entry name" value="P-loop containing nucleotide triphosphate hydrolases"/>
    <property type="match status" value="1"/>
</dbReference>
<evidence type="ECO:0000256" key="4">
    <source>
        <dbReference type="SAM" id="Coils"/>
    </source>
</evidence>
<name>A0ABV6YR92_UNCC1</name>
<dbReference type="Gene3D" id="1.25.40.10">
    <property type="entry name" value="Tetratricopeptide repeat domain"/>
    <property type="match status" value="2"/>
</dbReference>
<keyword evidence="7" id="KW-1185">Reference proteome</keyword>
<sequence>MRSESNKYLGPYRIIEQLGQGGMGLVYHAEHPRTGTQVALKTVLVPHENLLQSIRREIHTLSKLKHRGIVRIIEQGICEGLPWYAMEWLQGDTLRQHFFPQIHPEEQHDLLVDEQVGIQTGGEFRPEISKTWWTSAAGAVTFSHMQSPLPPENNTATIPLSVSGLDKQTDNGHLLSQRPKGELCPPIRIVDPQILHEILNVMCWLCEPLAFLHGEGIVHRDLKPDNIVMNADKQPVIVDFGLFTQCGGEESREALALANMSAGTAPYMAPEQIRGEFVDARADLYSFGCILYELITGHCPFTGHIHQVVRQHIETPPTPPSQLVAPLDPLLDNLIMQLLAKDPRERLGYAQDVALRLKKLGAHDLPLSDTMKPRVYLYRSQLSGREFQLQKLHSHLAETRFNCGRIILIGGESGIGKTRLIMEFGHQALRDNVAVLTGESNKGSSQSLTLFRGLLQTIADRCRERGKEEADLLLGKRGRVLAEYESALRDLPGQDAYPEPTDLPAAAARLRLFSYLAEVIKILSRQQPLLLLLDDLQWADELSLDFVTFLCGGSCLDETPILIIGTYRSEEISQPLLKVLQAEKTIKLDLPRLGASAVAAIIEDMLALPSPPQIFSEYLTRQSEGNPFFVAEYLRTAVEEGLLWRDSKGNWVIGGDDSQPARSEDFENLAIPRSLRELANRRITGLPGAARLVLENASIIGREISLSLLDMMVKLEETAFNDGLEELFRRQVFEESEPGLIRFIHNKIREVTYDSIAESRKTSLHLAAATSIEKLYATELNEFLAELGYHWEMAGDLNKARQCYVAGARKAKRRYSYQEAERLYLAHLNLLEKPSSDSVTIRNEVCEEVYLVQGRNHEAIASLKLALEEARAMKDKQGEVSCLLNCAHAQWIVGQLDQALASNEEALQLCQSLKLEAGIAKSYGGLAVVHHIQGRFDEASTLYQRAAKLHRKLDNLESQAIALGNLGALRHDQGKTQQALRLQKQALSILRKIGAKRREAITLVNLGLVYQAQGDLKNAQALMEEALLILKDIGDKRTEAISYGNLGNIARENGELAAARKLYEQALTILQTISDRREEAYILYTLAVLTFETHGLFSEVVAFLEKAEKIFSDIGDPLRLALCACVRGHMALAQELSAQEFIVHIARLTAEIKLDPQSEGGWMINRLHRAQEAFKRQEFHHLHQGILLTDLPDKLRQWLRQQGYLS</sequence>
<dbReference type="SMART" id="SM00028">
    <property type="entry name" value="TPR"/>
    <property type="match status" value="5"/>
</dbReference>
<dbReference type="SUPFAM" id="SSF52540">
    <property type="entry name" value="P-loop containing nucleoside triphosphate hydrolases"/>
    <property type="match status" value="1"/>
</dbReference>
<dbReference type="InterPro" id="IPR008271">
    <property type="entry name" value="Ser/Thr_kinase_AS"/>
</dbReference>
<evidence type="ECO:0000313" key="7">
    <source>
        <dbReference type="Proteomes" id="UP001594351"/>
    </source>
</evidence>
<dbReference type="CDD" id="cd14014">
    <property type="entry name" value="STKc_PknB_like"/>
    <property type="match status" value="1"/>
</dbReference>
<dbReference type="PROSITE" id="PS00107">
    <property type="entry name" value="PROTEIN_KINASE_ATP"/>
    <property type="match status" value="1"/>
</dbReference>
<keyword evidence="1 3" id="KW-0547">Nucleotide-binding</keyword>
<dbReference type="InterPro" id="IPR019734">
    <property type="entry name" value="TPR_rpt"/>
</dbReference>
<dbReference type="SUPFAM" id="SSF56112">
    <property type="entry name" value="Protein kinase-like (PK-like)"/>
    <property type="match status" value="1"/>
</dbReference>
<evidence type="ECO:0000259" key="5">
    <source>
        <dbReference type="PROSITE" id="PS50011"/>
    </source>
</evidence>
<dbReference type="Pfam" id="PF13424">
    <property type="entry name" value="TPR_12"/>
    <property type="match status" value="2"/>
</dbReference>
<reference evidence="6 7" key="1">
    <citation type="submission" date="2024-09" db="EMBL/GenBank/DDBJ databases">
        <title>Laminarin stimulates single cell rates of sulfate reduction while oxygen inhibits transcriptomic activity in coastal marine sediment.</title>
        <authorList>
            <person name="Lindsay M."/>
            <person name="Orcutt B."/>
            <person name="Emerson D."/>
            <person name="Stepanauskas R."/>
            <person name="D'Angelo T."/>
        </authorList>
    </citation>
    <scope>NUCLEOTIDE SEQUENCE [LARGE SCALE GENOMIC DNA]</scope>
    <source>
        <strain evidence="6">SAG AM-311-K15</strain>
    </source>
</reference>
<dbReference type="EMBL" id="JBHPBY010000005">
    <property type="protein sequence ID" value="MFC1848733.1"/>
    <property type="molecule type" value="Genomic_DNA"/>
</dbReference>
<feature type="domain" description="Protein kinase" evidence="5">
    <location>
        <begin position="12"/>
        <end position="366"/>
    </location>
</feature>
<dbReference type="InterPro" id="IPR041664">
    <property type="entry name" value="AAA_16"/>
</dbReference>
<evidence type="ECO:0000313" key="6">
    <source>
        <dbReference type="EMBL" id="MFC1848733.1"/>
    </source>
</evidence>
<dbReference type="Pfam" id="PF00069">
    <property type="entry name" value="Pkinase"/>
    <property type="match status" value="2"/>
</dbReference>
<evidence type="ECO:0000256" key="2">
    <source>
        <dbReference type="ARBA" id="ARBA00022840"/>
    </source>
</evidence>
<organism evidence="6 7">
    <name type="scientific">candidate division CSSED10-310 bacterium</name>
    <dbReference type="NCBI Taxonomy" id="2855610"/>
    <lineage>
        <taxon>Bacteria</taxon>
        <taxon>Bacteria division CSSED10-310</taxon>
    </lineage>
</organism>
<protein>
    <submittedName>
        <fullName evidence="6">Serine/threonine-protein kinase PknK</fullName>
    </submittedName>
</protein>
<dbReference type="InterPro" id="IPR017441">
    <property type="entry name" value="Protein_kinase_ATP_BS"/>
</dbReference>
<dbReference type="PANTHER" id="PTHR16305:SF28">
    <property type="entry name" value="GUANYLATE CYCLASE DOMAIN-CONTAINING PROTEIN"/>
    <property type="match status" value="1"/>
</dbReference>
<keyword evidence="2 3" id="KW-0067">ATP-binding</keyword>
<dbReference type="InterPro" id="IPR011990">
    <property type="entry name" value="TPR-like_helical_dom_sf"/>
</dbReference>
<dbReference type="Pfam" id="PF13191">
    <property type="entry name" value="AAA_16"/>
    <property type="match status" value="1"/>
</dbReference>
<keyword evidence="6" id="KW-0808">Transferase</keyword>
<dbReference type="SMART" id="SM00220">
    <property type="entry name" value="S_TKc"/>
    <property type="match status" value="1"/>
</dbReference>
<dbReference type="PROSITE" id="PS50011">
    <property type="entry name" value="PROTEIN_KINASE_DOM"/>
    <property type="match status" value="1"/>
</dbReference>
<dbReference type="GO" id="GO:0016301">
    <property type="term" value="F:kinase activity"/>
    <property type="evidence" value="ECO:0007669"/>
    <property type="project" value="UniProtKB-KW"/>
</dbReference>
<evidence type="ECO:0000256" key="1">
    <source>
        <dbReference type="ARBA" id="ARBA00022741"/>
    </source>
</evidence>
<dbReference type="PROSITE" id="PS00108">
    <property type="entry name" value="PROTEIN_KINASE_ST"/>
    <property type="match status" value="1"/>
</dbReference>
<dbReference type="SUPFAM" id="SSF48452">
    <property type="entry name" value="TPR-like"/>
    <property type="match status" value="2"/>
</dbReference>
<feature type="binding site" evidence="3">
    <location>
        <position position="41"/>
    </location>
    <ligand>
        <name>ATP</name>
        <dbReference type="ChEBI" id="CHEBI:30616"/>
    </ligand>
</feature>
<keyword evidence="6" id="KW-0418">Kinase</keyword>
<evidence type="ECO:0000256" key="3">
    <source>
        <dbReference type="PROSITE-ProRule" id="PRU10141"/>
    </source>
</evidence>
<dbReference type="PANTHER" id="PTHR16305">
    <property type="entry name" value="TESTICULAR SOLUBLE ADENYLYL CYCLASE"/>
    <property type="match status" value="1"/>
</dbReference>
<dbReference type="Gene3D" id="1.10.510.10">
    <property type="entry name" value="Transferase(Phosphotransferase) domain 1"/>
    <property type="match status" value="2"/>
</dbReference>